<dbReference type="RefSeq" id="WP_034628484.1">
    <property type="nucleotide sequence ID" value="NZ_AXNT01000044.1"/>
</dbReference>
<dbReference type="SUPFAM" id="SSF52980">
    <property type="entry name" value="Restriction endonuclease-like"/>
    <property type="match status" value="1"/>
</dbReference>
<dbReference type="NCBIfam" id="NF009150">
    <property type="entry name" value="PRK12497.1-3"/>
    <property type="match status" value="1"/>
</dbReference>
<dbReference type="InterPro" id="IPR011856">
    <property type="entry name" value="tRNA_endonuc-like_dom_sf"/>
</dbReference>
<sequence length="119" mass="13116">MRAKDAVGRYGEDVAAAWARDAGWTVLDRNWRGDGGELDLVALDGDELVAVEVKTRRSTAFGHPAEAVTARKLARVRRLTTQWLVAHDTRPASVRIDVIAILLRRGQPLVLEHLAGVVR</sequence>
<name>A0A0A0B9P5_9CELL</name>
<dbReference type="EMBL" id="AXNT01000044">
    <property type="protein sequence ID" value="KGM02529.1"/>
    <property type="molecule type" value="Genomic_DNA"/>
</dbReference>
<dbReference type="CDD" id="cd20736">
    <property type="entry name" value="PoNe_Nuclease"/>
    <property type="match status" value="1"/>
</dbReference>
<organism evidence="3 4">
    <name type="scientific">Cellulomonas cellasea DSM 20118</name>
    <dbReference type="NCBI Taxonomy" id="1408250"/>
    <lineage>
        <taxon>Bacteria</taxon>
        <taxon>Bacillati</taxon>
        <taxon>Actinomycetota</taxon>
        <taxon>Actinomycetes</taxon>
        <taxon>Micrococcales</taxon>
        <taxon>Cellulomonadaceae</taxon>
        <taxon>Cellulomonas</taxon>
    </lineage>
</organism>
<evidence type="ECO:0000256" key="2">
    <source>
        <dbReference type="HAMAP-Rule" id="MF_00048"/>
    </source>
</evidence>
<dbReference type="AlphaFoldDB" id="A0A0A0B9P5"/>
<evidence type="ECO:0000256" key="1">
    <source>
        <dbReference type="ARBA" id="ARBA00006738"/>
    </source>
</evidence>
<reference evidence="3 4" key="1">
    <citation type="submission" date="2013-10" db="EMBL/GenBank/DDBJ databases">
        <authorList>
            <person name="Wang G."/>
            <person name="Zhuang W."/>
        </authorList>
    </citation>
    <scope>NUCLEOTIDE SEQUENCE [LARGE SCALE GENOMIC DNA]</scope>
    <source>
        <strain evidence="3 4">DSM 20118</strain>
    </source>
</reference>
<dbReference type="GO" id="GO:0003676">
    <property type="term" value="F:nucleic acid binding"/>
    <property type="evidence" value="ECO:0007669"/>
    <property type="project" value="InterPro"/>
</dbReference>
<comment type="similarity">
    <text evidence="1 2">Belongs to the UPF0102 family.</text>
</comment>
<dbReference type="InterPro" id="IPR011335">
    <property type="entry name" value="Restrct_endonuc-II-like"/>
</dbReference>
<gene>
    <name evidence="3" type="ORF">Q760_12880</name>
</gene>
<dbReference type="Pfam" id="PF02021">
    <property type="entry name" value="UPF0102"/>
    <property type="match status" value="1"/>
</dbReference>
<dbReference type="Proteomes" id="UP000029833">
    <property type="component" value="Unassembled WGS sequence"/>
</dbReference>
<dbReference type="HAMAP" id="MF_00048">
    <property type="entry name" value="UPF0102"/>
    <property type="match status" value="1"/>
</dbReference>
<evidence type="ECO:0000313" key="3">
    <source>
        <dbReference type="EMBL" id="KGM02529.1"/>
    </source>
</evidence>
<keyword evidence="4" id="KW-1185">Reference proteome</keyword>
<dbReference type="PANTHER" id="PTHR34039:SF1">
    <property type="entry name" value="UPF0102 PROTEIN YRAN"/>
    <property type="match status" value="1"/>
</dbReference>
<protein>
    <recommendedName>
        <fullName evidence="2">UPF0102 protein Q760_12880</fullName>
    </recommendedName>
</protein>
<dbReference type="NCBIfam" id="NF009154">
    <property type="entry name" value="PRK12497.3-3"/>
    <property type="match status" value="1"/>
</dbReference>
<dbReference type="OrthoDB" id="9794876at2"/>
<proteinExistence type="inferred from homology"/>
<dbReference type="Gene3D" id="3.40.1350.10">
    <property type="match status" value="1"/>
</dbReference>
<dbReference type="InterPro" id="IPR003509">
    <property type="entry name" value="UPF0102_YraN-like"/>
</dbReference>
<evidence type="ECO:0000313" key="4">
    <source>
        <dbReference type="Proteomes" id="UP000029833"/>
    </source>
</evidence>
<accession>A0A0A0B9P5</accession>
<dbReference type="PANTHER" id="PTHR34039">
    <property type="entry name" value="UPF0102 PROTEIN YRAN"/>
    <property type="match status" value="1"/>
</dbReference>
<comment type="caution">
    <text evidence="3">The sequence shown here is derived from an EMBL/GenBank/DDBJ whole genome shotgun (WGS) entry which is preliminary data.</text>
</comment>
<dbReference type="STRING" id="1408250.Q760_12880"/>